<protein>
    <submittedName>
        <fullName evidence="8">FtsX-like permease family protein</fullName>
    </submittedName>
</protein>
<keyword evidence="2" id="KW-1003">Cell membrane</keyword>
<keyword evidence="9" id="KW-1185">Reference proteome</keyword>
<feature type="domain" description="ABC3 transporter permease C-terminal" evidence="7">
    <location>
        <begin position="719"/>
        <end position="832"/>
    </location>
</feature>
<dbReference type="RefSeq" id="WP_273601797.1">
    <property type="nucleotide sequence ID" value="NZ_JAQQXT010000013.1"/>
</dbReference>
<dbReference type="Pfam" id="PF02687">
    <property type="entry name" value="FtsX"/>
    <property type="match status" value="2"/>
</dbReference>
<dbReference type="Proteomes" id="UP001221189">
    <property type="component" value="Unassembled WGS sequence"/>
</dbReference>
<comment type="subcellular location">
    <subcellularLocation>
        <location evidence="1">Cell membrane</location>
        <topology evidence="1">Multi-pass membrane protein</topology>
    </subcellularLocation>
</comment>
<keyword evidence="5 6" id="KW-0472">Membrane</keyword>
<gene>
    <name evidence="8" type="ORF">PRZ03_18770</name>
</gene>
<feature type="transmembrane region" description="Helical" evidence="6">
    <location>
        <begin position="355"/>
        <end position="379"/>
    </location>
</feature>
<feature type="transmembrane region" description="Helical" evidence="6">
    <location>
        <begin position="805"/>
        <end position="825"/>
    </location>
</feature>
<dbReference type="EMBL" id="JAQQXT010000013">
    <property type="protein sequence ID" value="MDC8773624.1"/>
    <property type="molecule type" value="Genomic_DNA"/>
</dbReference>
<feature type="transmembrane region" description="Helical" evidence="6">
    <location>
        <begin position="400"/>
        <end position="419"/>
    </location>
</feature>
<organism evidence="8 9">
    <name type="scientific">Roseateles albus</name>
    <dbReference type="NCBI Taxonomy" id="2987525"/>
    <lineage>
        <taxon>Bacteria</taxon>
        <taxon>Pseudomonadati</taxon>
        <taxon>Pseudomonadota</taxon>
        <taxon>Betaproteobacteria</taxon>
        <taxon>Burkholderiales</taxon>
        <taxon>Sphaerotilaceae</taxon>
        <taxon>Roseateles</taxon>
    </lineage>
</organism>
<evidence type="ECO:0000256" key="6">
    <source>
        <dbReference type="SAM" id="Phobius"/>
    </source>
</evidence>
<dbReference type="InterPro" id="IPR038766">
    <property type="entry name" value="Membrane_comp_ABC_pdt"/>
</dbReference>
<evidence type="ECO:0000256" key="4">
    <source>
        <dbReference type="ARBA" id="ARBA00022989"/>
    </source>
</evidence>
<feature type="transmembrane region" description="Helical" evidence="6">
    <location>
        <begin position="713"/>
        <end position="736"/>
    </location>
</feature>
<keyword evidence="4 6" id="KW-1133">Transmembrane helix</keyword>
<feature type="transmembrane region" description="Helical" evidence="6">
    <location>
        <begin position="265"/>
        <end position="288"/>
    </location>
</feature>
<name>A0ABT5KJK7_9BURK</name>
<evidence type="ECO:0000256" key="3">
    <source>
        <dbReference type="ARBA" id="ARBA00022692"/>
    </source>
</evidence>
<proteinExistence type="predicted"/>
<feature type="transmembrane region" description="Helical" evidence="6">
    <location>
        <begin position="479"/>
        <end position="498"/>
    </location>
</feature>
<feature type="transmembrane region" description="Helical" evidence="6">
    <location>
        <begin position="309"/>
        <end position="335"/>
    </location>
</feature>
<evidence type="ECO:0000259" key="7">
    <source>
        <dbReference type="Pfam" id="PF02687"/>
    </source>
</evidence>
<evidence type="ECO:0000313" key="9">
    <source>
        <dbReference type="Proteomes" id="UP001221189"/>
    </source>
</evidence>
<evidence type="ECO:0000256" key="5">
    <source>
        <dbReference type="ARBA" id="ARBA00023136"/>
    </source>
</evidence>
<feature type="domain" description="ABC3 transporter permease C-terminal" evidence="7">
    <location>
        <begin position="268"/>
        <end position="385"/>
    </location>
</feature>
<dbReference type="PANTHER" id="PTHR30287:SF1">
    <property type="entry name" value="INNER MEMBRANE PROTEIN"/>
    <property type="match status" value="1"/>
</dbReference>
<dbReference type="PANTHER" id="PTHR30287">
    <property type="entry name" value="MEMBRANE COMPONENT OF PREDICTED ABC SUPERFAMILY METABOLITE UPTAKE TRANSPORTER"/>
    <property type="match status" value="1"/>
</dbReference>
<feature type="transmembrane region" description="Helical" evidence="6">
    <location>
        <begin position="20"/>
        <end position="41"/>
    </location>
</feature>
<keyword evidence="3 6" id="KW-0812">Transmembrane</keyword>
<sequence>MNTPKFSLSMTLRDWRAGELQFLLIALTLSVAAIASVSFFVDRIRAGMDRDAGQMLAADLRVASDTPLSPDWQAAALQRGLQAAQTIETLSVAMAGQGADARSHLVGVKAVSAGYPLRGELRLKHAEFGLAMHDTPATPPPGSAWVDELVLSELKLKLGEPLQLGDKTFRVTRIISSEPDSSGAMRRFAPRVMIAQADLAATQLIGPASLVIYRLLLAGAPASVEAFKTELQAKAEARKLKKLQVDSLASSRAQLGAVLQRGEQFLALVSLLSALLAAVAVAMAARRFMLRHQNASAMLRVLGLTQNQLGAVFFIEFLLVGLLGSAAGVAIGFAGHFVLLEWLGKLLGKELPAASWLPALQCLASGLVLLLGFALPPLLQLRHVPLVSVMRQEPLPMKGLTLASYGLGLLAFVGLLLWQTGDVRLAGLSVVGFLLGFALFAAAAVLSLRALKLTAGAFPTLPTWRFAVTALQRRPAATVTQIVALAIGLMALLLLTLVRHDLIKSWQDSTPADAPNHVIFNIMPQQVAPISAKLASIGSPELQSQMRGHLAQINGKNIADIKFSDAKAQALAEREFDLSDTARLPPNSKITDGHWHQQGPDEPNKAEVSVDEQIAKRLGLKLGDRLSFALAGQTYSASITSLRKDEVQLQRLIFDFLLKPDSSVDLPRTYLTNFFLPAGEQRLITELLHEFPNLSVLDFGTLLQQAREMLDQVAAAVEFLFAFTLAAGVAVLYAALAGSQDQRMQEAALLRTLGATRQQLRSAQWLEYLLMGGLAGLLAASGAAAINWALAKFVFHLAWSLSPQLWLAGLALGAVCAVLGGWLGLRKILTQAPLLSLRGV</sequence>
<feature type="transmembrane region" description="Helical" evidence="6">
    <location>
        <begin position="425"/>
        <end position="448"/>
    </location>
</feature>
<evidence type="ECO:0000313" key="8">
    <source>
        <dbReference type="EMBL" id="MDC8773624.1"/>
    </source>
</evidence>
<evidence type="ECO:0000256" key="2">
    <source>
        <dbReference type="ARBA" id="ARBA00022475"/>
    </source>
</evidence>
<dbReference type="InterPro" id="IPR003838">
    <property type="entry name" value="ABC3_permease_C"/>
</dbReference>
<comment type="caution">
    <text evidence="8">The sequence shown here is derived from an EMBL/GenBank/DDBJ whole genome shotgun (WGS) entry which is preliminary data.</text>
</comment>
<accession>A0ABT5KJK7</accession>
<feature type="transmembrane region" description="Helical" evidence="6">
    <location>
        <begin position="768"/>
        <end position="790"/>
    </location>
</feature>
<reference evidence="8 9" key="1">
    <citation type="submission" date="2022-10" db="EMBL/GenBank/DDBJ databases">
        <title>Paucibacter sp. hw1 Genome sequencing.</title>
        <authorList>
            <person name="Park S."/>
        </authorList>
    </citation>
    <scope>NUCLEOTIDE SEQUENCE [LARGE SCALE GENOMIC DNA]</scope>
    <source>
        <strain evidence="9">hw1</strain>
    </source>
</reference>
<evidence type="ECO:0000256" key="1">
    <source>
        <dbReference type="ARBA" id="ARBA00004651"/>
    </source>
</evidence>